<evidence type="ECO:0000259" key="5">
    <source>
        <dbReference type="PROSITE" id="PS50249"/>
    </source>
</evidence>
<evidence type="ECO:0000256" key="4">
    <source>
        <dbReference type="HAMAP-Rule" id="MF_03005"/>
    </source>
</evidence>
<protein>
    <recommendedName>
        <fullName evidence="4">Eukaryotic translation initiation factor 3 subunit F</fullName>
        <shortName evidence="4">eIF3f</shortName>
    </recommendedName>
</protein>
<dbReference type="PROSITE" id="PS50249">
    <property type="entry name" value="MPN"/>
    <property type="match status" value="1"/>
</dbReference>
<dbReference type="InterPro" id="IPR024969">
    <property type="entry name" value="EIF3F/CSN6-like_C"/>
</dbReference>
<dbReference type="Pfam" id="PF13012">
    <property type="entry name" value="MitMem_reg"/>
    <property type="match status" value="1"/>
</dbReference>
<comment type="subunit">
    <text evidence="4">Component of the eukaryotic translation initiation factor 3 (eIF-3) complex.</text>
</comment>
<dbReference type="EMBL" id="MCGR01000024">
    <property type="protein sequence ID" value="ORY80728.1"/>
    <property type="molecule type" value="Genomic_DNA"/>
</dbReference>
<dbReference type="GO" id="GO:0033290">
    <property type="term" value="C:eukaryotic 48S preinitiation complex"/>
    <property type="evidence" value="ECO:0007669"/>
    <property type="project" value="UniProtKB-UniRule"/>
</dbReference>
<evidence type="ECO:0000256" key="2">
    <source>
        <dbReference type="ARBA" id="ARBA00022540"/>
    </source>
</evidence>
<dbReference type="Pfam" id="PF01398">
    <property type="entry name" value="JAB"/>
    <property type="match status" value="1"/>
</dbReference>
<dbReference type="OrthoDB" id="25498at2759"/>
<proteinExistence type="inferred from homology"/>
<dbReference type="PANTHER" id="PTHR10540">
    <property type="entry name" value="EUKARYOTIC TRANSLATION INITIATION FACTOR 3 SUBUNIT F-RELATED"/>
    <property type="match status" value="1"/>
</dbReference>
<dbReference type="GO" id="GO:0003743">
    <property type="term" value="F:translation initiation factor activity"/>
    <property type="evidence" value="ECO:0007669"/>
    <property type="project" value="UniProtKB-UniRule"/>
</dbReference>
<keyword evidence="7" id="KW-1185">Reference proteome</keyword>
<dbReference type="FunCoup" id="A0A1Y2F9Y6">
    <property type="interactions" value="724"/>
</dbReference>
<feature type="domain" description="MPN" evidence="5">
    <location>
        <begin position="22"/>
        <end position="169"/>
    </location>
</feature>
<evidence type="ECO:0000313" key="6">
    <source>
        <dbReference type="EMBL" id="ORY80728.1"/>
    </source>
</evidence>
<dbReference type="GO" id="GO:0071541">
    <property type="term" value="C:eukaryotic translation initiation factor 3 complex, eIF3m"/>
    <property type="evidence" value="ECO:0007669"/>
    <property type="project" value="TreeGrafter"/>
</dbReference>
<evidence type="ECO:0000313" key="7">
    <source>
        <dbReference type="Proteomes" id="UP000193467"/>
    </source>
</evidence>
<comment type="function">
    <text evidence="4">Component of the eukaryotic translation initiation factor 3 (eIF-3) complex, which is involved in protein synthesis of a specialized repertoire of mRNAs and, together with other initiation factors, stimulates binding of mRNA and methionyl-tRNAi to the 40S ribosome. The eIF-3 complex specifically targets and initiates translation of a subset of mRNAs involved in cell proliferation.</text>
</comment>
<dbReference type="HAMAP" id="MF_03005">
    <property type="entry name" value="eIF3f"/>
    <property type="match status" value="1"/>
</dbReference>
<dbReference type="GO" id="GO:0001732">
    <property type="term" value="P:formation of cytoplasmic translation initiation complex"/>
    <property type="evidence" value="ECO:0007669"/>
    <property type="project" value="UniProtKB-UniRule"/>
</dbReference>
<dbReference type="CDD" id="cd08064">
    <property type="entry name" value="MPN_eIF3f"/>
    <property type="match status" value="1"/>
</dbReference>
<dbReference type="InterPro" id="IPR027531">
    <property type="entry name" value="eIF3f"/>
</dbReference>
<sequence length="310" mass="33485">MSSLTLALPSTSLASTRPVSAVVVSPLPLAAILDHHLRRGNDQDRVFGTLLGVRSEADNTVQVRNAFGVPYQAQGRGEVTVDMDHHKSLLDLHLKINPNEVVVGWYATSPQLNSFSALIHNFYTAESSPSPAIHLTLDPTTLAFTAYTASPIGTSPRPDHLAFIPVDSIMRLHEQERAGIDLLTSNLTSLSNSAAASKELGADLPVSTPLATMYRLLTKVSVMLDQVLEYVRAVAAGEREGDERVGRALLETVGVVPTASQPQQAQKKGTETKGFEEEFNAHLADVLMVSYLANLVKTQTELSSRLNLLV</sequence>
<dbReference type="InterPro" id="IPR000555">
    <property type="entry name" value="JAMM/MPN+_dom"/>
</dbReference>
<name>A0A1Y2F9Y6_9BASI</name>
<dbReference type="GO" id="GO:0031369">
    <property type="term" value="F:translation initiation factor binding"/>
    <property type="evidence" value="ECO:0007669"/>
    <property type="project" value="InterPro"/>
</dbReference>
<evidence type="ECO:0000256" key="3">
    <source>
        <dbReference type="ARBA" id="ARBA00022917"/>
    </source>
</evidence>
<comment type="subcellular location">
    <subcellularLocation>
        <location evidence="4">Cytoplasm</location>
    </subcellularLocation>
</comment>
<dbReference type="SMART" id="SM00232">
    <property type="entry name" value="JAB_MPN"/>
    <property type="match status" value="1"/>
</dbReference>
<dbReference type="GO" id="GO:0016282">
    <property type="term" value="C:eukaryotic 43S preinitiation complex"/>
    <property type="evidence" value="ECO:0007669"/>
    <property type="project" value="UniProtKB-UniRule"/>
</dbReference>
<accession>A0A1Y2F9Y6</accession>
<dbReference type="STRING" id="106004.A0A1Y2F9Y6"/>
<dbReference type="GO" id="GO:0008237">
    <property type="term" value="F:metallopeptidase activity"/>
    <property type="evidence" value="ECO:0007669"/>
    <property type="project" value="InterPro"/>
</dbReference>
<keyword evidence="2 4" id="KW-0396">Initiation factor</keyword>
<keyword evidence="3 4" id="KW-0648">Protein biosynthesis</keyword>
<dbReference type="PANTHER" id="PTHR10540:SF6">
    <property type="entry name" value="EUKARYOTIC TRANSLATION INITIATION FACTOR 3 SUBUNIT F"/>
    <property type="match status" value="1"/>
</dbReference>
<keyword evidence="1 4" id="KW-0963">Cytoplasm</keyword>
<dbReference type="InterPro" id="IPR037518">
    <property type="entry name" value="MPN"/>
</dbReference>
<reference evidence="6 7" key="1">
    <citation type="submission" date="2016-07" db="EMBL/GenBank/DDBJ databases">
        <title>Pervasive Adenine N6-methylation of Active Genes in Fungi.</title>
        <authorList>
            <consortium name="DOE Joint Genome Institute"/>
            <person name="Mondo S.J."/>
            <person name="Dannebaum R.O."/>
            <person name="Kuo R.C."/>
            <person name="Labutti K."/>
            <person name="Haridas S."/>
            <person name="Kuo A."/>
            <person name="Salamov A."/>
            <person name="Ahrendt S.R."/>
            <person name="Lipzen A."/>
            <person name="Sullivan W."/>
            <person name="Andreopoulos W.B."/>
            <person name="Clum A."/>
            <person name="Lindquist E."/>
            <person name="Daum C."/>
            <person name="Ramamoorthy G.K."/>
            <person name="Gryganskyi A."/>
            <person name="Culley D."/>
            <person name="Magnuson J.K."/>
            <person name="James T.Y."/>
            <person name="O'Malley M.A."/>
            <person name="Stajich J.E."/>
            <person name="Spatafora J.W."/>
            <person name="Visel A."/>
            <person name="Grigoriev I.V."/>
        </authorList>
    </citation>
    <scope>NUCLEOTIDE SEQUENCE [LARGE SCALE GENOMIC DNA]</scope>
    <source>
        <strain evidence="6 7">62-1032</strain>
    </source>
</reference>
<dbReference type="Proteomes" id="UP000193467">
    <property type="component" value="Unassembled WGS sequence"/>
</dbReference>
<dbReference type="InParanoid" id="A0A1Y2F9Y6"/>
<organism evidence="6 7">
    <name type="scientific">Leucosporidium creatinivorum</name>
    <dbReference type="NCBI Taxonomy" id="106004"/>
    <lineage>
        <taxon>Eukaryota</taxon>
        <taxon>Fungi</taxon>
        <taxon>Dikarya</taxon>
        <taxon>Basidiomycota</taxon>
        <taxon>Pucciniomycotina</taxon>
        <taxon>Microbotryomycetes</taxon>
        <taxon>Leucosporidiales</taxon>
        <taxon>Leucosporidium</taxon>
    </lineage>
</organism>
<dbReference type="Gene3D" id="3.40.140.10">
    <property type="entry name" value="Cytidine Deaminase, domain 2"/>
    <property type="match status" value="1"/>
</dbReference>
<comment type="similarity">
    <text evidence="4">Belongs to the eIF-3 subunit F family.</text>
</comment>
<gene>
    <name evidence="6" type="ORF">BCR35DRAFT_304290</name>
</gene>
<evidence type="ECO:0000256" key="1">
    <source>
        <dbReference type="ARBA" id="ARBA00022490"/>
    </source>
</evidence>
<dbReference type="AlphaFoldDB" id="A0A1Y2F9Y6"/>
<comment type="caution">
    <text evidence="6">The sequence shown here is derived from an EMBL/GenBank/DDBJ whole genome shotgun (WGS) entry which is preliminary data.</text>
</comment>